<reference evidence="1 2" key="1">
    <citation type="journal article" date="2022" name="DNA Res.">
        <title>Chromosomal-level genome assembly of the orchid tree Bauhinia variegata (Leguminosae; Cercidoideae) supports the allotetraploid origin hypothesis of Bauhinia.</title>
        <authorList>
            <person name="Zhong Y."/>
            <person name="Chen Y."/>
            <person name="Zheng D."/>
            <person name="Pang J."/>
            <person name="Liu Y."/>
            <person name="Luo S."/>
            <person name="Meng S."/>
            <person name="Qian L."/>
            <person name="Wei D."/>
            <person name="Dai S."/>
            <person name="Zhou R."/>
        </authorList>
    </citation>
    <scope>NUCLEOTIDE SEQUENCE [LARGE SCALE GENOMIC DNA]</scope>
    <source>
        <strain evidence="1">BV-YZ2020</strain>
    </source>
</reference>
<keyword evidence="2" id="KW-1185">Reference proteome</keyword>
<gene>
    <name evidence="1" type="ORF">L6164_008603</name>
</gene>
<name>A0ACB9PIK0_BAUVA</name>
<evidence type="ECO:0000313" key="1">
    <source>
        <dbReference type="EMBL" id="KAI4347824.1"/>
    </source>
</evidence>
<organism evidence="1 2">
    <name type="scientific">Bauhinia variegata</name>
    <name type="common">Purple orchid tree</name>
    <name type="synonym">Phanera variegata</name>
    <dbReference type="NCBI Taxonomy" id="167791"/>
    <lineage>
        <taxon>Eukaryota</taxon>
        <taxon>Viridiplantae</taxon>
        <taxon>Streptophyta</taxon>
        <taxon>Embryophyta</taxon>
        <taxon>Tracheophyta</taxon>
        <taxon>Spermatophyta</taxon>
        <taxon>Magnoliopsida</taxon>
        <taxon>eudicotyledons</taxon>
        <taxon>Gunneridae</taxon>
        <taxon>Pentapetalae</taxon>
        <taxon>rosids</taxon>
        <taxon>fabids</taxon>
        <taxon>Fabales</taxon>
        <taxon>Fabaceae</taxon>
        <taxon>Cercidoideae</taxon>
        <taxon>Cercideae</taxon>
        <taxon>Bauhiniinae</taxon>
        <taxon>Bauhinia</taxon>
    </lineage>
</organism>
<comment type="caution">
    <text evidence="1">The sequence shown here is derived from an EMBL/GenBank/DDBJ whole genome shotgun (WGS) entry which is preliminary data.</text>
</comment>
<dbReference type="Proteomes" id="UP000828941">
    <property type="component" value="Chromosome 4"/>
</dbReference>
<sequence>MLLEVGFIKSVQHPTWLANIVLMKKKIENIKCCVDFYDLNNLCPKDDFLLPNIDALVDAIVGHEYFSFMDGFSGYNQIKMAKDHVEKTTFHTSFGELSLCGHVVWAKENRCYLSTSHDYHFHDMLHEFVEDYVEDLVVK</sequence>
<evidence type="ECO:0000313" key="2">
    <source>
        <dbReference type="Proteomes" id="UP000828941"/>
    </source>
</evidence>
<dbReference type="EMBL" id="CM039429">
    <property type="protein sequence ID" value="KAI4347824.1"/>
    <property type="molecule type" value="Genomic_DNA"/>
</dbReference>
<protein>
    <submittedName>
        <fullName evidence="1">Uncharacterized protein</fullName>
    </submittedName>
</protein>
<accession>A0ACB9PIK0</accession>
<proteinExistence type="predicted"/>